<accession>A0A9Q9FB50</accession>
<dbReference type="AlphaFoldDB" id="A0A9Q9FB50"/>
<protein>
    <submittedName>
        <fullName evidence="3">Uncharacterized protein</fullName>
    </submittedName>
</protein>
<evidence type="ECO:0000313" key="4">
    <source>
        <dbReference type="Proteomes" id="UP001059546"/>
    </source>
</evidence>
<organism evidence="3 4">
    <name type="scientific">Encephalitozoon hellem</name>
    <name type="common">Microsporidian parasite</name>
    <dbReference type="NCBI Taxonomy" id="27973"/>
    <lineage>
        <taxon>Eukaryota</taxon>
        <taxon>Fungi</taxon>
        <taxon>Fungi incertae sedis</taxon>
        <taxon>Microsporidia</taxon>
        <taxon>Unikaryonidae</taxon>
        <taxon>Encephalitozoon</taxon>
    </lineage>
</organism>
<evidence type="ECO:0000256" key="1">
    <source>
        <dbReference type="SAM" id="MobiDB-lite"/>
    </source>
</evidence>
<sequence length="625" mass="71231">MFLASKLRLLILGEPLLRPSQLSPFRLFVQETRTNLKFDIYLFLLLLVACFGILLMFFRSPRDRSNGLLYIVGFLLIFCSYNLQKVIEANRTLNKLVVQPNASKNTQSWTSWINPWKARFMDSFGISHKSYLLSNTNFSGIEGKNGTVAHLSSYKIFSGEERGGGSTRANPSTKGQSFEERNSPVATKNEAQDTRMEESTLEDGSYEVSDPSNGTPEEHYLFKDSKLPTISRRVDNAGKKEALLENLMKIFQFKTGTDENLEKHLLNLRSIEAQVNRILEEFFKIFKAFMKEAEKIESEMVEFNASTRYLNISANELKAEIKKCFFDLPKFRANRDVPNYLSTLARNYQDGEDIESGDMRPIIRYENFMMFLLVVEMILSLLLFLAALAKLETVTYILKPVVSVGLIVVTLLSVIFILNGQMLDRTCKSGAIKGCSFTPTLTDGVKRLEVVSKADNLEGQLDLIIKESERIAEVLRLYVKSMIDTKVSAKISVFSNLFNKILFVYDDFEHLTKRKVDKSTFYSYIKMMSRLLENIGSLLEFSERKDMVDIYVSEKAFLFWLNAEKRSVVESIRKITEAGPADRSGMPPKWCSNALESVCNARNEVDTLFLLTLLGGPAFLAFLYL</sequence>
<proteinExistence type="predicted"/>
<evidence type="ECO:0000256" key="2">
    <source>
        <dbReference type="SAM" id="Phobius"/>
    </source>
</evidence>
<dbReference type="EMBL" id="CP075149">
    <property type="protein sequence ID" value="UTX42835.1"/>
    <property type="molecule type" value="Genomic_DNA"/>
</dbReference>
<feature type="transmembrane region" description="Helical" evidence="2">
    <location>
        <begin position="368"/>
        <end position="389"/>
    </location>
</feature>
<keyword evidence="2" id="KW-1133">Transmembrane helix</keyword>
<feature type="compositionally biased region" description="Polar residues" evidence="1">
    <location>
        <begin position="167"/>
        <end position="176"/>
    </location>
</feature>
<evidence type="ECO:0000313" key="3">
    <source>
        <dbReference type="EMBL" id="UTX42835.1"/>
    </source>
</evidence>
<feature type="transmembrane region" description="Helical" evidence="2">
    <location>
        <begin position="64"/>
        <end position="83"/>
    </location>
</feature>
<feature type="transmembrane region" description="Helical" evidence="2">
    <location>
        <begin position="607"/>
        <end position="624"/>
    </location>
</feature>
<name>A0A9Q9FB50_ENCHE</name>
<feature type="region of interest" description="Disordered" evidence="1">
    <location>
        <begin position="160"/>
        <end position="219"/>
    </location>
</feature>
<keyword evidence="2" id="KW-0812">Transmembrane</keyword>
<dbReference type="Proteomes" id="UP001059546">
    <property type="component" value="Chromosome III"/>
</dbReference>
<gene>
    <name evidence="3" type="ORF">GPU96_03g05590</name>
</gene>
<feature type="transmembrane region" description="Helical" evidence="2">
    <location>
        <begin position="40"/>
        <end position="58"/>
    </location>
</feature>
<keyword evidence="2" id="KW-0472">Membrane</keyword>
<reference evidence="3" key="1">
    <citation type="submission" date="2021-05" db="EMBL/GenBank/DDBJ databases">
        <title>Encephalitozoon hellem ATCC 50604 Complete Genome.</title>
        <authorList>
            <person name="Mascarenhas dos Santos A.C."/>
            <person name="Julian A.T."/>
            <person name="Pombert J.-F."/>
        </authorList>
    </citation>
    <scope>NUCLEOTIDE SEQUENCE</scope>
    <source>
        <strain evidence="3">ATCC 50604</strain>
    </source>
</reference>
<feature type="transmembrane region" description="Helical" evidence="2">
    <location>
        <begin position="401"/>
        <end position="418"/>
    </location>
</feature>